<reference evidence="1" key="1">
    <citation type="submission" date="2009-10" db="EMBL/GenBank/DDBJ databases">
        <title>Diversity of trophic interactions inside an arsenic-rich microbial ecosystem.</title>
        <authorList>
            <person name="Bertin P.N."/>
            <person name="Heinrich-Salmeron A."/>
            <person name="Pelletier E."/>
            <person name="Goulhen-Chollet F."/>
            <person name="Arsene-Ploetze F."/>
            <person name="Gallien S."/>
            <person name="Calteau A."/>
            <person name="Vallenet D."/>
            <person name="Casiot C."/>
            <person name="Chane-Woon-Ming B."/>
            <person name="Giloteaux L."/>
            <person name="Barakat M."/>
            <person name="Bonnefoy V."/>
            <person name="Bruneel O."/>
            <person name="Chandler M."/>
            <person name="Cleiss J."/>
            <person name="Duran R."/>
            <person name="Elbaz-Poulichet F."/>
            <person name="Fonknechten N."/>
            <person name="Lauga B."/>
            <person name="Mornico D."/>
            <person name="Ortet P."/>
            <person name="Schaeffer C."/>
            <person name="Siguier P."/>
            <person name="Alexander Thil Smith A."/>
            <person name="Van Dorsselaer A."/>
            <person name="Weissenbach J."/>
            <person name="Medigue C."/>
            <person name="Le Paslier D."/>
        </authorList>
    </citation>
    <scope>NUCLEOTIDE SEQUENCE</scope>
</reference>
<dbReference type="EMBL" id="CABO01000053">
    <property type="protein sequence ID" value="CBI03276.1"/>
    <property type="molecule type" value="Genomic_DNA"/>
</dbReference>
<name>E6Q7V1_9ZZZZ</name>
<dbReference type="AlphaFoldDB" id="E6Q7V1"/>
<proteinExistence type="predicted"/>
<accession>E6Q7V1</accession>
<comment type="caution">
    <text evidence="1">The sequence shown here is derived from an EMBL/GenBank/DDBJ whole genome shotgun (WGS) entry which is preliminary data.</text>
</comment>
<gene>
    <name evidence="1" type="ORF">CARN4_1435</name>
</gene>
<evidence type="ECO:0000313" key="1">
    <source>
        <dbReference type="EMBL" id="CBI03276.1"/>
    </source>
</evidence>
<organism evidence="1">
    <name type="scientific">mine drainage metagenome</name>
    <dbReference type="NCBI Taxonomy" id="410659"/>
    <lineage>
        <taxon>unclassified sequences</taxon>
        <taxon>metagenomes</taxon>
        <taxon>ecological metagenomes</taxon>
    </lineage>
</organism>
<sequence>MILQVEIDCVRRGMKPGDLPADGNVAKARNLMKQIAHPLREFRNGQRYDMLLRLAHGLALGAGVLDGSGVEPSGS</sequence>
<protein>
    <submittedName>
        <fullName evidence="1">Uncharacterized protein</fullName>
    </submittedName>
</protein>